<proteinExistence type="predicted"/>
<dbReference type="HOGENOM" id="CLU_118201_1_0_1"/>
<feature type="chain" id="PRO_5002158407" evidence="1">
    <location>
        <begin position="26"/>
        <end position="169"/>
    </location>
</feature>
<keyword evidence="1" id="KW-0732">Signal</keyword>
<accession>A0A0C2X2T8</accession>
<organism evidence="2 3">
    <name type="scientific">Amanita muscaria (strain Koide BX008)</name>
    <dbReference type="NCBI Taxonomy" id="946122"/>
    <lineage>
        <taxon>Eukaryota</taxon>
        <taxon>Fungi</taxon>
        <taxon>Dikarya</taxon>
        <taxon>Basidiomycota</taxon>
        <taxon>Agaricomycotina</taxon>
        <taxon>Agaricomycetes</taxon>
        <taxon>Agaricomycetidae</taxon>
        <taxon>Agaricales</taxon>
        <taxon>Pluteineae</taxon>
        <taxon>Amanitaceae</taxon>
        <taxon>Amanita</taxon>
    </lineage>
</organism>
<dbReference type="EMBL" id="KN818258">
    <property type="protein sequence ID" value="KIL63481.1"/>
    <property type="molecule type" value="Genomic_DNA"/>
</dbReference>
<dbReference type="AlphaFoldDB" id="A0A0C2X2T8"/>
<evidence type="ECO:0000256" key="1">
    <source>
        <dbReference type="SAM" id="SignalP"/>
    </source>
</evidence>
<feature type="signal peptide" evidence="1">
    <location>
        <begin position="1"/>
        <end position="25"/>
    </location>
</feature>
<reference evidence="2 3" key="1">
    <citation type="submission" date="2014-04" db="EMBL/GenBank/DDBJ databases">
        <title>Evolutionary Origins and Diversification of the Mycorrhizal Mutualists.</title>
        <authorList>
            <consortium name="DOE Joint Genome Institute"/>
            <consortium name="Mycorrhizal Genomics Consortium"/>
            <person name="Kohler A."/>
            <person name="Kuo A."/>
            <person name="Nagy L.G."/>
            <person name="Floudas D."/>
            <person name="Copeland A."/>
            <person name="Barry K.W."/>
            <person name="Cichocki N."/>
            <person name="Veneault-Fourrey C."/>
            <person name="LaButti K."/>
            <person name="Lindquist E.A."/>
            <person name="Lipzen A."/>
            <person name="Lundell T."/>
            <person name="Morin E."/>
            <person name="Murat C."/>
            <person name="Riley R."/>
            <person name="Ohm R."/>
            <person name="Sun H."/>
            <person name="Tunlid A."/>
            <person name="Henrissat B."/>
            <person name="Grigoriev I.V."/>
            <person name="Hibbett D.S."/>
            <person name="Martin F."/>
        </authorList>
    </citation>
    <scope>NUCLEOTIDE SEQUENCE [LARGE SCALE GENOMIC DNA]</scope>
    <source>
        <strain evidence="2 3">Koide BX008</strain>
    </source>
</reference>
<dbReference type="OrthoDB" id="3685327at2759"/>
<name>A0A0C2X2T8_AMAMK</name>
<sequence>MKSFKVLTLLTLAAALSCGPPVTNATATGVSNKRRSQQELSAILKKFGGEGGLNKEFTQTLVNALTNSDPHYNHVICLSNPMNVYHFDGTQEVDWTTLSIEALDHSFNYDLFMGGVGKFRRDVPGGYENWAWNAVVPKTQDTHSNIVTLLDPATGSHRLGGGSATKLGL</sequence>
<evidence type="ECO:0000313" key="3">
    <source>
        <dbReference type="Proteomes" id="UP000054549"/>
    </source>
</evidence>
<gene>
    <name evidence="2" type="ORF">M378DRAFT_12074</name>
</gene>
<protein>
    <submittedName>
        <fullName evidence="2">Uncharacterized protein</fullName>
    </submittedName>
</protein>
<dbReference type="InParanoid" id="A0A0C2X2T8"/>
<dbReference type="PROSITE" id="PS51257">
    <property type="entry name" value="PROKAR_LIPOPROTEIN"/>
    <property type="match status" value="1"/>
</dbReference>
<dbReference type="Proteomes" id="UP000054549">
    <property type="component" value="Unassembled WGS sequence"/>
</dbReference>
<evidence type="ECO:0000313" key="2">
    <source>
        <dbReference type="EMBL" id="KIL63481.1"/>
    </source>
</evidence>
<keyword evidence="3" id="KW-1185">Reference proteome</keyword>